<sequence length="21" mass="2571">MENLVPNFQNLLIKEKNFTMF</sequence>
<reference evidence="1 2" key="1">
    <citation type="submission" date="2019-08" db="EMBL/GenBank/DDBJ databases">
        <title>Whole genome of Aphis craccivora.</title>
        <authorList>
            <person name="Voronova N.V."/>
            <person name="Shulinski R.S."/>
            <person name="Bandarenka Y.V."/>
            <person name="Zhorov D.G."/>
            <person name="Warner D."/>
        </authorList>
    </citation>
    <scope>NUCLEOTIDE SEQUENCE [LARGE SCALE GENOMIC DNA]</scope>
    <source>
        <strain evidence="1">180601</strain>
        <tissue evidence="1">Whole Body</tissue>
    </source>
</reference>
<dbReference type="Proteomes" id="UP000478052">
    <property type="component" value="Unassembled WGS sequence"/>
</dbReference>
<evidence type="ECO:0000313" key="2">
    <source>
        <dbReference type="Proteomes" id="UP000478052"/>
    </source>
</evidence>
<protein>
    <submittedName>
        <fullName evidence="1">Uncharacterized protein</fullName>
    </submittedName>
</protein>
<evidence type="ECO:0000313" key="1">
    <source>
        <dbReference type="EMBL" id="KAF0692701.1"/>
    </source>
</evidence>
<comment type="caution">
    <text evidence="1">The sequence shown here is derived from an EMBL/GenBank/DDBJ whole genome shotgun (WGS) entry which is preliminary data.</text>
</comment>
<accession>A0A6G0VMX4</accession>
<keyword evidence="2" id="KW-1185">Reference proteome</keyword>
<proteinExistence type="predicted"/>
<organism evidence="1 2">
    <name type="scientific">Aphis craccivora</name>
    <name type="common">Cowpea aphid</name>
    <dbReference type="NCBI Taxonomy" id="307492"/>
    <lineage>
        <taxon>Eukaryota</taxon>
        <taxon>Metazoa</taxon>
        <taxon>Ecdysozoa</taxon>
        <taxon>Arthropoda</taxon>
        <taxon>Hexapoda</taxon>
        <taxon>Insecta</taxon>
        <taxon>Pterygota</taxon>
        <taxon>Neoptera</taxon>
        <taxon>Paraneoptera</taxon>
        <taxon>Hemiptera</taxon>
        <taxon>Sternorrhyncha</taxon>
        <taxon>Aphidomorpha</taxon>
        <taxon>Aphidoidea</taxon>
        <taxon>Aphididae</taxon>
        <taxon>Aphidini</taxon>
        <taxon>Aphis</taxon>
        <taxon>Aphis</taxon>
    </lineage>
</organism>
<gene>
    <name evidence="1" type="ORF">FWK35_00038309</name>
</gene>
<name>A0A6G0VMX4_APHCR</name>
<dbReference type="EMBL" id="VUJU01015678">
    <property type="protein sequence ID" value="KAF0692701.1"/>
    <property type="molecule type" value="Genomic_DNA"/>
</dbReference>
<dbReference type="AlphaFoldDB" id="A0A6G0VMX4"/>